<feature type="region of interest" description="Disordered" evidence="1">
    <location>
        <begin position="1"/>
        <end position="29"/>
    </location>
</feature>
<sequence>MEPEPTADQETHLKPATESETAASSIVEEESEVLADQVCEPAVTSVQVRVLVELEENDWLIDWSAESQPFLRPSALQFIQRLHLGTSSPALAWYGDSLALPRPSETSAPPQTIYQSAPPWLLAPMAPPETVIPSAPPSSLVPLAPPGLHRGTRSHLCHLGDLGPLASRLLLAITPPWSPCPSMSPGLSAHRTSTGTHYLPVSHQSVRLLPPSVPPWVILVLAASCYALDSRRRSTQPWILPSAPPWALPLPTPP</sequence>
<protein>
    <submittedName>
        <fullName evidence="2">Vegetative cell wall gp1-like protein</fullName>
    </submittedName>
</protein>
<name>A0A498MG63_LABRO</name>
<evidence type="ECO:0000313" key="2">
    <source>
        <dbReference type="EMBL" id="RXN15987.1"/>
    </source>
</evidence>
<organism evidence="2 4">
    <name type="scientific">Labeo rohita</name>
    <name type="common">Indian major carp</name>
    <name type="synonym">Cyprinus rohita</name>
    <dbReference type="NCBI Taxonomy" id="84645"/>
    <lineage>
        <taxon>Eukaryota</taxon>
        <taxon>Metazoa</taxon>
        <taxon>Chordata</taxon>
        <taxon>Craniata</taxon>
        <taxon>Vertebrata</taxon>
        <taxon>Euteleostomi</taxon>
        <taxon>Actinopterygii</taxon>
        <taxon>Neopterygii</taxon>
        <taxon>Teleostei</taxon>
        <taxon>Ostariophysi</taxon>
        <taxon>Cypriniformes</taxon>
        <taxon>Cyprinidae</taxon>
        <taxon>Labeoninae</taxon>
        <taxon>Labeonini</taxon>
        <taxon>Labeo</taxon>
    </lineage>
</organism>
<gene>
    <name evidence="3" type="ORF">ROHU_022196</name>
    <name evidence="2" type="ORF">ROHU_027793</name>
</gene>
<evidence type="ECO:0000256" key="1">
    <source>
        <dbReference type="SAM" id="MobiDB-lite"/>
    </source>
</evidence>
<comment type="caution">
    <text evidence="2">The sequence shown here is derived from an EMBL/GenBank/DDBJ whole genome shotgun (WGS) entry which is preliminary data.</text>
</comment>
<evidence type="ECO:0000313" key="4">
    <source>
        <dbReference type="Proteomes" id="UP000290572"/>
    </source>
</evidence>
<dbReference type="EMBL" id="QBIY01012814">
    <property type="protein sequence ID" value="RXN15987.1"/>
    <property type="molecule type" value="Genomic_DNA"/>
</dbReference>
<dbReference type="EMBL" id="QBIY01012534">
    <property type="protein sequence ID" value="RXN24514.1"/>
    <property type="molecule type" value="Genomic_DNA"/>
</dbReference>
<accession>A0A498MG63</accession>
<evidence type="ECO:0000313" key="3">
    <source>
        <dbReference type="EMBL" id="RXN24514.1"/>
    </source>
</evidence>
<proteinExistence type="predicted"/>
<dbReference type="AlphaFoldDB" id="A0A498MG63"/>
<keyword evidence="4" id="KW-1185">Reference proteome</keyword>
<dbReference type="Proteomes" id="UP000290572">
    <property type="component" value="Unassembled WGS sequence"/>
</dbReference>
<reference evidence="2 4" key="1">
    <citation type="submission" date="2018-03" db="EMBL/GenBank/DDBJ databases">
        <title>Draft genome sequence of Rohu Carp (Labeo rohita).</title>
        <authorList>
            <person name="Das P."/>
            <person name="Kushwaha B."/>
            <person name="Joshi C.G."/>
            <person name="Kumar D."/>
            <person name="Nagpure N.S."/>
            <person name="Sahoo L."/>
            <person name="Das S.P."/>
            <person name="Bit A."/>
            <person name="Patnaik S."/>
            <person name="Meher P.K."/>
            <person name="Jayasankar P."/>
            <person name="Koringa P.G."/>
            <person name="Patel N.V."/>
            <person name="Hinsu A.T."/>
            <person name="Kumar R."/>
            <person name="Pandey M."/>
            <person name="Agarwal S."/>
            <person name="Srivastava S."/>
            <person name="Singh M."/>
            <person name="Iquebal M.A."/>
            <person name="Jaiswal S."/>
            <person name="Angadi U.B."/>
            <person name="Kumar N."/>
            <person name="Raza M."/>
            <person name="Shah T.M."/>
            <person name="Rai A."/>
            <person name="Jena J.K."/>
        </authorList>
    </citation>
    <scope>NUCLEOTIDE SEQUENCE [LARGE SCALE GENOMIC DNA]</scope>
    <source>
        <strain evidence="2">DASCIFA01</strain>
        <tissue evidence="2">Testis</tissue>
    </source>
</reference>